<dbReference type="EMBL" id="JACJTE010000016">
    <property type="protein sequence ID" value="MBD2562167.1"/>
    <property type="molecule type" value="Genomic_DNA"/>
</dbReference>
<comment type="caution">
    <text evidence="2">The sequence shown here is derived from an EMBL/GenBank/DDBJ whole genome shotgun (WGS) entry which is preliminary data.</text>
</comment>
<evidence type="ECO:0000313" key="2">
    <source>
        <dbReference type="EMBL" id="MBD2562167.1"/>
    </source>
</evidence>
<organism evidence="2 3">
    <name type="scientific">Nostoc linckia FACHB-391</name>
    <dbReference type="NCBI Taxonomy" id="2692906"/>
    <lineage>
        <taxon>Bacteria</taxon>
        <taxon>Bacillati</taxon>
        <taxon>Cyanobacteriota</taxon>
        <taxon>Cyanophyceae</taxon>
        <taxon>Nostocales</taxon>
        <taxon>Nostocaceae</taxon>
        <taxon>Nostoc</taxon>
    </lineage>
</organism>
<keyword evidence="3" id="KW-1185">Reference proteome</keyword>
<dbReference type="InterPro" id="IPR050712">
    <property type="entry name" value="NAD(P)H-dep_reductase"/>
</dbReference>
<dbReference type="SUPFAM" id="SSF52218">
    <property type="entry name" value="Flavoproteins"/>
    <property type="match status" value="1"/>
</dbReference>
<gene>
    <name evidence="2" type="ORF">H6G95_16420</name>
</gene>
<protein>
    <submittedName>
        <fullName evidence="2">NAD(P)H-dependent oxidoreductase</fullName>
    </submittedName>
</protein>
<dbReference type="PANTHER" id="PTHR30543">
    <property type="entry name" value="CHROMATE REDUCTASE"/>
    <property type="match status" value="1"/>
</dbReference>
<dbReference type="PANTHER" id="PTHR30543:SF21">
    <property type="entry name" value="NAD(P)H-DEPENDENT FMN REDUCTASE LOT6"/>
    <property type="match status" value="1"/>
</dbReference>
<dbReference type="Gene3D" id="3.40.50.360">
    <property type="match status" value="1"/>
</dbReference>
<sequence length="192" mass="20472">MTSTPKILAFAGSTRVDSYNKKLVKIAAAGAQAAEVEVTYLDLRDLPLPLFDEDLEAQEGLPVNARTLKDLLISHQGLLIASPEYNSSLTPVLKNAIDWASRPSANEAPLTAFADKVAAIMSASPGGLGGLRGLSHLRAILQNIGVLVLPAQVAVPKAYEAFNTDGSLRDPQQQESIEKLGKNVANILLKLY</sequence>
<accession>A0ABR8EWG3</accession>
<dbReference type="RefSeq" id="WP_190894519.1">
    <property type="nucleotide sequence ID" value="NZ_JACJTE010000016.1"/>
</dbReference>
<dbReference type="Pfam" id="PF03358">
    <property type="entry name" value="FMN_red"/>
    <property type="match status" value="1"/>
</dbReference>
<dbReference type="InterPro" id="IPR029039">
    <property type="entry name" value="Flavoprotein-like_sf"/>
</dbReference>
<dbReference type="InterPro" id="IPR005025">
    <property type="entry name" value="FMN_Rdtase-like_dom"/>
</dbReference>
<evidence type="ECO:0000259" key="1">
    <source>
        <dbReference type="Pfam" id="PF03358"/>
    </source>
</evidence>
<dbReference type="Proteomes" id="UP000604661">
    <property type="component" value="Unassembled WGS sequence"/>
</dbReference>
<evidence type="ECO:0000313" key="3">
    <source>
        <dbReference type="Proteomes" id="UP000604661"/>
    </source>
</evidence>
<name>A0ABR8EWG3_NOSLI</name>
<reference evidence="2 3" key="1">
    <citation type="journal article" date="2020" name="ISME J.">
        <title>Comparative genomics reveals insights into cyanobacterial evolution and habitat adaptation.</title>
        <authorList>
            <person name="Chen M.Y."/>
            <person name="Teng W.K."/>
            <person name="Zhao L."/>
            <person name="Hu C.X."/>
            <person name="Zhou Y.K."/>
            <person name="Han B.P."/>
            <person name="Song L.R."/>
            <person name="Shu W.S."/>
        </authorList>
    </citation>
    <scope>NUCLEOTIDE SEQUENCE [LARGE SCALE GENOMIC DNA]</scope>
    <source>
        <strain evidence="2 3">FACHB-391</strain>
    </source>
</reference>
<feature type="domain" description="NADPH-dependent FMN reductase-like" evidence="1">
    <location>
        <begin position="5"/>
        <end position="159"/>
    </location>
</feature>
<proteinExistence type="predicted"/>